<dbReference type="PANTHER" id="PTHR33217">
    <property type="entry name" value="TRANSPOSASE FOR INSERTION SEQUENCE ELEMENT IS1081"/>
    <property type="match status" value="1"/>
</dbReference>
<evidence type="ECO:0000256" key="6">
    <source>
        <dbReference type="RuleBase" id="RU365089"/>
    </source>
</evidence>
<comment type="caution">
    <text evidence="7">The sequence shown here is derived from an EMBL/GenBank/DDBJ whole genome shotgun (WGS) entry which is preliminary data.</text>
</comment>
<proteinExistence type="inferred from homology"/>
<evidence type="ECO:0000313" key="8">
    <source>
        <dbReference type="Proteomes" id="UP000650628"/>
    </source>
</evidence>
<dbReference type="GO" id="GO:0004803">
    <property type="term" value="F:transposase activity"/>
    <property type="evidence" value="ECO:0007669"/>
    <property type="project" value="UniProtKB-UniRule"/>
</dbReference>
<evidence type="ECO:0000256" key="1">
    <source>
        <dbReference type="ARBA" id="ARBA00002190"/>
    </source>
</evidence>
<comment type="similarity">
    <text evidence="2 6">Belongs to the transposase mutator family.</text>
</comment>
<keyword evidence="8" id="KW-1185">Reference proteome</keyword>
<evidence type="ECO:0000313" key="7">
    <source>
        <dbReference type="EMBL" id="GII34367.1"/>
    </source>
</evidence>
<accession>A0A8J3TY16</accession>
<comment type="function">
    <text evidence="1 6">Required for the transposition of the insertion element.</text>
</comment>
<dbReference type="AlphaFoldDB" id="A0A8J3TY16"/>
<keyword evidence="3 6" id="KW-0815">Transposition</keyword>
<dbReference type="PROSITE" id="PS01007">
    <property type="entry name" value="TRANSPOSASE_MUTATOR"/>
    <property type="match status" value="1"/>
</dbReference>
<dbReference type="EMBL" id="BOOO01000049">
    <property type="protein sequence ID" value="GII34367.1"/>
    <property type="molecule type" value="Genomic_DNA"/>
</dbReference>
<sequence>MTSTLIQASEAMDLEDAAVTRKEHEASDRELVAKLVDQARAEGLELVGENGLLGRLTKLVLESALEGEITDHLGYDKHDPAGRGSGNTRNGTRAKTVVTDVGPVEIAVPRDRDASFEPKIVRKRQRRLSGVDEMVISLAAKGLTTGEISAHLAEVYGAQVSKQTISTITDKVIDGMTEWQNRPLDPVYPVVFVDAIHVKIRDGQVANRPVYVAMAVTVDGERDILGLWAGDGGEGAKSWLHVLIEIKNRGVGDVLMVVCDGLKGLPQAIEQAWPQAVVQTCMMHLLRASFRYAARQHWDAIAKALRPVYTAPTEAAALERFVEFAEVWGGKYPAIVKLWEDAWAEFVPFLNFDTEIRRVICSTNAIESVNARIRRAVKARGHFPNEQAALKCVYMAIMSLDPTGKGRKRWVTRWKAALNAFAITFEGRLSPNPR</sequence>
<keyword evidence="4 6" id="KW-0238">DNA-binding</keyword>
<gene>
    <name evidence="7" type="ORF">Pmi06nite_78090</name>
</gene>
<dbReference type="NCBIfam" id="NF033543">
    <property type="entry name" value="transpos_IS256"/>
    <property type="match status" value="1"/>
</dbReference>
<dbReference type="Pfam" id="PF00872">
    <property type="entry name" value="Transposase_mut"/>
    <property type="match status" value="1"/>
</dbReference>
<dbReference type="Proteomes" id="UP000650628">
    <property type="component" value="Unassembled WGS sequence"/>
</dbReference>
<evidence type="ECO:0000256" key="2">
    <source>
        <dbReference type="ARBA" id="ARBA00010961"/>
    </source>
</evidence>
<dbReference type="GO" id="GO:0006313">
    <property type="term" value="P:DNA transposition"/>
    <property type="evidence" value="ECO:0007669"/>
    <property type="project" value="UniProtKB-UniRule"/>
</dbReference>
<keyword evidence="6" id="KW-0814">Transposable element</keyword>
<evidence type="ECO:0000256" key="3">
    <source>
        <dbReference type="ARBA" id="ARBA00022578"/>
    </source>
</evidence>
<reference evidence="7 8" key="1">
    <citation type="submission" date="2021-01" db="EMBL/GenBank/DDBJ databases">
        <title>Whole genome shotgun sequence of Planotetraspora mira NBRC 15435.</title>
        <authorList>
            <person name="Komaki H."/>
            <person name="Tamura T."/>
        </authorList>
    </citation>
    <scope>NUCLEOTIDE SEQUENCE [LARGE SCALE GENOMIC DNA]</scope>
    <source>
        <strain evidence="7 8">NBRC 15435</strain>
    </source>
</reference>
<dbReference type="InterPro" id="IPR001207">
    <property type="entry name" value="Transposase_mutator"/>
</dbReference>
<protein>
    <recommendedName>
        <fullName evidence="6">Mutator family transposase</fullName>
    </recommendedName>
</protein>
<keyword evidence="5 6" id="KW-0233">DNA recombination</keyword>
<dbReference type="PANTHER" id="PTHR33217:SF8">
    <property type="entry name" value="MUTATOR FAMILY TRANSPOSASE"/>
    <property type="match status" value="1"/>
</dbReference>
<evidence type="ECO:0000256" key="4">
    <source>
        <dbReference type="ARBA" id="ARBA00023125"/>
    </source>
</evidence>
<dbReference type="GO" id="GO:0003677">
    <property type="term" value="F:DNA binding"/>
    <property type="evidence" value="ECO:0007669"/>
    <property type="project" value="UniProtKB-UniRule"/>
</dbReference>
<organism evidence="7 8">
    <name type="scientific">Planotetraspora mira</name>
    <dbReference type="NCBI Taxonomy" id="58121"/>
    <lineage>
        <taxon>Bacteria</taxon>
        <taxon>Bacillati</taxon>
        <taxon>Actinomycetota</taxon>
        <taxon>Actinomycetes</taxon>
        <taxon>Streptosporangiales</taxon>
        <taxon>Streptosporangiaceae</taxon>
        <taxon>Planotetraspora</taxon>
    </lineage>
</organism>
<name>A0A8J3TY16_9ACTN</name>
<evidence type="ECO:0000256" key="5">
    <source>
        <dbReference type="ARBA" id="ARBA00023172"/>
    </source>
</evidence>